<evidence type="ECO:0000313" key="3">
    <source>
        <dbReference type="Proteomes" id="UP000704176"/>
    </source>
</evidence>
<dbReference type="Gene3D" id="2.30.30.40">
    <property type="entry name" value="SH3 Domains"/>
    <property type="match status" value="1"/>
</dbReference>
<dbReference type="InterPro" id="IPR010466">
    <property type="entry name" value="DUF1058"/>
</dbReference>
<dbReference type="Pfam" id="PF06347">
    <property type="entry name" value="SH3_4"/>
    <property type="match status" value="2"/>
</dbReference>
<comment type="caution">
    <text evidence="2">The sequence shown here is derived from an EMBL/GenBank/DDBJ whole genome shotgun (WGS) entry which is preliminary data.</text>
</comment>
<name>A0ABS7VQS2_9HYPH</name>
<evidence type="ECO:0000313" key="2">
    <source>
        <dbReference type="EMBL" id="MBZ6077879.1"/>
    </source>
</evidence>
<accession>A0ABS7VQS2</accession>
<dbReference type="RefSeq" id="WP_224314635.1">
    <property type="nucleotide sequence ID" value="NZ_JAIRBM010000013.1"/>
</dbReference>
<evidence type="ECO:0000256" key="1">
    <source>
        <dbReference type="SAM" id="SignalP"/>
    </source>
</evidence>
<dbReference type="Proteomes" id="UP000704176">
    <property type="component" value="Unassembled WGS sequence"/>
</dbReference>
<dbReference type="EMBL" id="JAIRBM010000013">
    <property type="protein sequence ID" value="MBZ6077879.1"/>
    <property type="molecule type" value="Genomic_DNA"/>
</dbReference>
<protein>
    <recommendedName>
        <fullName evidence="4">SH3b domain-containing protein</fullName>
    </recommendedName>
</protein>
<gene>
    <name evidence="2" type="ORF">K9B37_16495</name>
</gene>
<feature type="chain" id="PRO_5045444726" description="SH3b domain-containing protein" evidence="1">
    <location>
        <begin position="23"/>
        <end position="181"/>
    </location>
</feature>
<evidence type="ECO:0008006" key="4">
    <source>
        <dbReference type="Google" id="ProtNLM"/>
    </source>
</evidence>
<keyword evidence="1" id="KW-0732">Signal</keyword>
<proteinExistence type="predicted"/>
<organism evidence="2 3">
    <name type="scientific">Microvirga puerhi</name>
    <dbReference type="NCBI Taxonomy" id="2876078"/>
    <lineage>
        <taxon>Bacteria</taxon>
        <taxon>Pseudomonadati</taxon>
        <taxon>Pseudomonadota</taxon>
        <taxon>Alphaproteobacteria</taxon>
        <taxon>Hyphomicrobiales</taxon>
        <taxon>Methylobacteriaceae</taxon>
        <taxon>Microvirga</taxon>
    </lineage>
</organism>
<keyword evidence="3" id="KW-1185">Reference proteome</keyword>
<feature type="signal peptide" evidence="1">
    <location>
        <begin position="1"/>
        <end position="22"/>
    </location>
</feature>
<sequence>MPLTGRFILLAVLLALAAPAQAKPDPGRPLAVPYFASLKRSEANVRVGPGRGYPIRWVYKQRGLPVEVLAVFGNWRHIRTSDGGEGWISGVLLSPRRTALVDPWSEEPILLRSSAREEGSIAARLQPRVLVGLRWCDRVWCAVRLSGSDRSGYVKQTRLWGVYPDEEIRDQSVWSVIRKLL</sequence>
<reference evidence="2 3" key="1">
    <citation type="submission" date="2021-09" db="EMBL/GenBank/DDBJ databases">
        <title>The complete genome sequence of a new microorganism.</title>
        <authorList>
            <person name="Zi Z."/>
        </authorList>
    </citation>
    <scope>NUCLEOTIDE SEQUENCE [LARGE SCALE GENOMIC DNA]</scope>
    <source>
        <strain evidence="2 3">WGZ8</strain>
    </source>
</reference>